<feature type="signal peptide" evidence="1">
    <location>
        <begin position="1"/>
        <end position="19"/>
    </location>
</feature>
<keyword evidence="2" id="KW-0548">Nucleotidyltransferase</keyword>
<protein>
    <submittedName>
        <fullName evidence="2">Reverse transcriptase domain-containing protein</fullName>
    </submittedName>
</protein>
<evidence type="ECO:0000313" key="2">
    <source>
        <dbReference type="EMBL" id="KAF0767905.1"/>
    </source>
</evidence>
<dbReference type="GO" id="GO:0003964">
    <property type="term" value="F:RNA-directed DNA polymerase activity"/>
    <property type="evidence" value="ECO:0007669"/>
    <property type="project" value="UniProtKB-KW"/>
</dbReference>
<comment type="caution">
    <text evidence="2">The sequence shown here is derived from an EMBL/GenBank/DDBJ whole genome shotgun (WGS) entry which is preliminary data.</text>
</comment>
<feature type="chain" id="PRO_5026084090" evidence="1">
    <location>
        <begin position="20"/>
        <end position="104"/>
    </location>
</feature>
<reference evidence="2 3" key="1">
    <citation type="submission" date="2019-08" db="EMBL/GenBank/DDBJ databases">
        <title>Whole genome of Aphis craccivora.</title>
        <authorList>
            <person name="Voronova N.V."/>
            <person name="Shulinski R.S."/>
            <person name="Bandarenka Y.V."/>
            <person name="Zhorov D.G."/>
            <person name="Warner D."/>
        </authorList>
    </citation>
    <scope>NUCLEOTIDE SEQUENCE [LARGE SCALE GENOMIC DNA]</scope>
    <source>
        <strain evidence="2">180601</strain>
        <tissue evidence="2">Whole Body</tissue>
    </source>
</reference>
<evidence type="ECO:0000313" key="3">
    <source>
        <dbReference type="Proteomes" id="UP000478052"/>
    </source>
</evidence>
<evidence type="ECO:0000256" key="1">
    <source>
        <dbReference type="SAM" id="SignalP"/>
    </source>
</evidence>
<dbReference type="Proteomes" id="UP000478052">
    <property type="component" value="Unassembled WGS sequence"/>
</dbReference>
<dbReference type="AlphaFoldDB" id="A0A6G0ZBH7"/>
<sequence>MSWLYKLLNSLIICSELLRQVPLNVSQINTQVSDTFYSPIYRQNHKIIDNRCHLFTLISTPKSNDFPGIEKNIHIQNQNIANEYKLFTYRIYNTISIIRKYLII</sequence>
<keyword evidence="2" id="KW-0695">RNA-directed DNA polymerase</keyword>
<dbReference type="EMBL" id="VUJU01000873">
    <property type="protein sequence ID" value="KAF0767905.1"/>
    <property type="molecule type" value="Genomic_DNA"/>
</dbReference>
<organism evidence="2 3">
    <name type="scientific">Aphis craccivora</name>
    <name type="common">Cowpea aphid</name>
    <dbReference type="NCBI Taxonomy" id="307492"/>
    <lineage>
        <taxon>Eukaryota</taxon>
        <taxon>Metazoa</taxon>
        <taxon>Ecdysozoa</taxon>
        <taxon>Arthropoda</taxon>
        <taxon>Hexapoda</taxon>
        <taxon>Insecta</taxon>
        <taxon>Pterygota</taxon>
        <taxon>Neoptera</taxon>
        <taxon>Paraneoptera</taxon>
        <taxon>Hemiptera</taxon>
        <taxon>Sternorrhyncha</taxon>
        <taxon>Aphidomorpha</taxon>
        <taxon>Aphidoidea</taxon>
        <taxon>Aphididae</taxon>
        <taxon>Aphidini</taxon>
        <taxon>Aphis</taxon>
        <taxon>Aphis</taxon>
    </lineage>
</organism>
<gene>
    <name evidence="2" type="ORF">FWK35_00006476</name>
</gene>
<proteinExistence type="predicted"/>
<keyword evidence="3" id="KW-1185">Reference proteome</keyword>
<keyword evidence="2" id="KW-0808">Transferase</keyword>
<accession>A0A6G0ZBH7</accession>
<name>A0A6G0ZBH7_APHCR</name>
<keyword evidence="1" id="KW-0732">Signal</keyword>